<dbReference type="EMBL" id="JAACJM010000152">
    <property type="protein sequence ID" value="KAF5342931.1"/>
    <property type="molecule type" value="Genomic_DNA"/>
</dbReference>
<evidence type="ECO:0000313" key="3">
    <source>
        <dbReference type="Proteomes" id="UP000559256"/>
    </source>
</evidence>
<comment type="caution">
    <text evidence="2">The sequence shown here is derived from an EMBL/GenBank/DDBJ whole genome shotgun (WGS) entry which is preliminary data.</text>
</comment>
<evidence type="ECO:0000313" key="2">
    <source>
        <dbReference type="EMBL" id="KAF5342931.1"/>
    </source>
</evidence>
<keyword evidence="1" id="KW-0812">Transmembrane</keyword>
<name>A0A8H5CL50_9AGAR</name>
<dbReference type="AlphaFoldDB" id="A0A8H5CL50"/>
<organism evidence="2 3">
    <name type="scientific">Tetrapyrgos nigripes</name>
    <dbReference type="NCBI Taxonomy" id="182062"/>
    <lineage>
        <taxon>Eukaryota</taxon>
        <taxon>Fungi</taxon>
        <taxon>Dikarya</taxon>
        <taxon>Basidiomycota</taxon>
        <taxon>Agaricomycotina</taxon>
        <taxon>Agaricomycetes</taxon>
        <taxon>Agaricomycetidae</taxon>
        <taxon>Agaricales</taxon>
        <taxon>Marasmiineae</taxon>
        <taxon>Marasmiaceae</taxon>
        <taxon>Tetrapyrgos</taxon>
    </lineage>
</organism>
<gene>
    <name evidence="2" type="ORF">D9758_014950</name>
</gene>
<reference evidence="2 3" key="1">
    <citation type="journal article" date="2020" name="ISME J.">
        <title>Uncovering the hidden diversity of litter-decomposition mechanisms in mushroom-forming fungi.</title>
        <authorList>
            <person name="Floudas D."/>
            <person name="Bentzer J."/>
            <person name="Ahren D."/>
            <person name="Johansson T."/>
            <person name="Persson P."/>
            <person name="Tunlid A."/>
        </authorList>
    </citation>
    <scope>NUCLEOTIDE SEQUENCE [LARGE SCALE GENOMIC DNA]</scope>
    <source>
        <strain evidence="2 3">CBS 291.85</strain>
    </source>
</reference>
<dbReference type="OrthoDB" id="2548432at2759"/>
<accession>A0A8H5CL50</accession>
<feature type="transmembrane region" description="Helical" evidence="1">
    <location>
        <begin position="67"/>
        <end position="90"/>
    </location>
</feature>
<keyword evidence="1" id="KW-0472">Membrane</keyword>
<protein>
    <submittedName>
        <fullName evidence="2">Uncharacterized protein</fullName>
    </submittedName>
</protein>
<evidence type="ECO:0000256" key="1">
    <source>
        <dbReference type="SAM" id="Phobius"/>
    </source>
</evidence>
<keyword evidence="1" id="KW-1133">Transmembrane helix</keyword>
<feature type="transmembrane region" description="Helical" evidence="1">
    <location>
        <begin position="147"/>
        <end position="173"/>
    </location>
</feature>
<keyword evidence="3" id="KW-1185">Reference proteome</keyword>
<feature type="transmembrane region" description="Helical" evidence="1">
    <location>
        <begin position="110"/>
        <end position="135"/>
    </location>
</feature>
<dbReference type="Proteomes" id="UP000559256">
    <property type="component" value="Unassembled WGS sequence"/>
</dbReference>
<proteinExistence type="predicted"/>
<feature type="transmembrane region" description="Helical" evidence="1">
    <location>
        <begin position="34"/>
        <end position="55"/>
    </location>
</feature>
<sequence>MDETDNPLGTLPPNIAELIQAALSFFIQRNMGSIYVMVIASIWLGVSFSLFMALLYTSTPCSRRKPIFVLCVNAVGFGTIPSILFLKLLVQVFVRTGNATLNVANDVKPYVLSLSFFSFFASLSVDSILLFRLVAVFPPSRLSRNHLGLTFGPLLAIKMGRIVAIVVCVINFMKRARTLPSYDPVNLFLAIRRMPEPKAVWSLQIVDNA</sequence>